<organism evidence="3 4">
    <name type="scientific">Heligmosomoides polygyrus</name>
    <name type="common">Parasitic roundworm</name>
    <dbReference type="NCBI Taxonomy" id="6339"/>
    <lineage>
        <taxon>Eukaryota</taxon>
        <taxon>Metazoa</taxon>
        <taxon>Ecdysozoa</taxon>
        <taxon>Nematoda</taxon>
        <taxon>Chromadorea</taxon>
        <taxon>Rhabditida</taxon>
        <taxon>Rhabditina</taxon>
        <taxon>Rhabditomorpha</taxon>
        <taxon>Strongyloidea</taxon>
        <taxon>Heligmosomidae</taxon>
        <taxon>Heligmosomoides</taxon>
    </lineage>
</organism>
<dbReference type="Proteomes" id="UP000050761">
    <property type="component" value="Unassembled WGS sequence"/>
</dbReference>
<dbReference type="OrthoDB" id="5855276at2759"/>
<dbReference type="EMBL" id="UZAH01028259">
    <property type="protein sequence ID" value="VDO98922.1"/>
    <property type="molecule type" value="Genomic_DNA"/>
</dbReference>
<name>A0A183FZM8_HELPZ</name>
<feature type="region of interest" description="Disordered" evidence="1">
    <location>
        <begin position="281"/>
        <end position="311"/>
    </location>
</feature>
<feature type="region of interest" description="Disordered" evidence="1">
    <location>
        <begin position="248"/>
        <end position="267"/>
    </location>
</feature>
<accession>A0A3P8DRX9</accession>
<proteinExistence type="predicted"/>
<keyword evidence="3" id="KW-1185">Reference proteome</keyword>
<accession>A0A183FZM8</accession>
<gene>
    <name evidence="2" type="ORF">HPBE_LOCUS14223</name>
</gene>
<reference evidence="2 3" key="1">
    <citation type="submission" date="2018-11" db="EMBL/GenBank/DDBJ databases">
        <authorList>
            <consortium name="Pathogen Informatics"/>
        </authorList>
    </citation>
    <scope>NUCLEOTIDE SEQUENCE [LARGE SCALE GENOMIC DNA]</scope>
</reference>
<dbReference type="AlphaFoldDB" id="A0A183FZM8"/>
<sequence>MDSTDSTSTDRPSLAGNRTVFVCGFVAKRWHNSSLQAIIQDLLPEYYIACNGETWDENTPTRSLLTNAEAMIFFVNEFTLGDKNCLLNLQYAWHLMVPVVMLRPPRTKLVINKREQTYDNIVIVDNGSIVRGPSGQWSLLDGTSMDTVDYALLQDVLHEFLKGYKLSVVYDRLNHPDSMKKIGERLKQVMRPTLLHDPTHSPAFYLSPSNGPDLTERAYYSGECTTERGVENDVQSRQLRITRSMGNLERISPGPRTPYPRQNGLSNNKAVQIPPIETGEEIEENNSNGPHSVANSVTNAPSNTSRTSSRSIRRMSMGSLDDISGYQETQYLVFPIRNTSKKPTLIKFPEDLMEEDLDISIWGSDTSLDEDPEVRCYINNIRIDDCTY</sequence>
<evidence type="ECO:0000256" key="1">
    <source>
        <dbReference type="SAM" id="MobiDB-lite"/>
    </source>
</evidence>
<reference evidence="4" key="2">
    <citation type="submission" date="2019-09" db="UniProtKB">
        <authorList>
            <consortium name="WormBaseParasite"/>
        </authorList>
    </citation>
    <scope>IDENTIFICATION</scope>
</reference>
<evidence type="ECO:0000313" key="4">
    <source>
        <dbReference type="WBParaSite" id="HPBE_0001422201-mRNA-1"/>
    </source>
</evidence>
<dbReference type="WBParaSite" id="HPBE_0001422201-mRNA-1">
    <property type="protein sequence ID" value="HPBE_0001422201-mRNA-1"/>
    <property type="gene ID" value="HPBE_0001422201"/>
</dbReference>
<evidence type="ECO:0000313" key="2">
    <source>
        <dbReference type="EMBL" id="VDO98922.1"/>
    </source>
</evidence>
<evidence type="ECO:0000313" key="3">
    <source>
        <dbReference type="Proteomes" id="UP000050761"/>
    </source>
</evidence>
<feature type="compositionally biased region" description="Low complexity" evidence="1">
    <location>
        <begin position="302"/>
        <end position="311"/>
    </location>
</feature>
<protein>
    <submittedName>
        <fullName evidence="4">TIR-like domain-containing protein</fullName>
    </submittedName>
</protein>